<dbReference type="GO" id="GO:0015159">
    <property type="term" value="F:polysaccharide transmembrane transporter activity"/>
    <property type="evidence" value="ECO:0007669"/>
    <property type="project" value="InterPro"/>
</dbReference>
<evidence type="ECO:0000313" key="5">
    <source>
        <dbReference type="Proteomes" id="UP000257131"/>
    </source>
</evidence>
<keyword evidence="1 2" id="KW-0732">Signal</keyword>
<dbReference type="InterPro" id="IPR049712">
    <property type="entry name" value="Poly_export"/>
</dbReference>
<name>A0A3D9BWF9_9RHOB</name>
<dbReference type="OrthoDB" id="7198507at2"/>
<dbReference type="InterPro" id="IPR003715">
    <property type="entry name" value="Poly_export_N"/>
</dbReference>
<dbReference type="AlphaFoldDB" id="A0A3D9BWF9"/>
<dbReference type="PANTHER" id="PTHR33619:SF3">
    <property type="entry name" value="POLYSACCHARIDE EXPORT PROTEIN GFCE-RELATED"/>
    <property type="match status" value="1"/>
</dbReference>
<evidence type="ECO:0000313" key="4">
    <source>
        <dbReference type="EMBL" id="REC57870.1"/>
    </source>
</evidence>
<evidence type="ECO:0000259" key="3">
    <source>
        <dbReference type="Pfam" id="PF02563"/>
    </source>
</evidence>
<organism evidence="4 5">
    <name type="scientific">Rhodosalinus sediminis</name>
    <dbReference type="NCBI Taxonomy" id="1940533"/>
    <lineage>
        <taxon>Bacteria</taxon>
        <taxon>Pseudomonadati</taxon>
        <taxon>Pseudomonadota</taxon>
        <taxon>Alphaproteobacteria</taxon>
        <taxon>Rhodobacterales</taxon>
        <taxon>Paracoccaceae</taxon>
        <taxon>Rhodosalinus</taxon>
    </lineage>
</organism>
<accession>A0A3D9BWF9</accession>
<reference evidence="4 5" key="1">
    <citation type="journal article" date="2017" name="Int. J. Syst. Evol. Microbiol.">
        <title>Rhodosalinus sediminis gen. nov., sp. nov., isolated from marine saltern.</title>
        <authorList>
            <person name="Guo L.Y."/>
            <person name="Ling S.K."/>
            <person name="Li C.M."/>
            <person name="Chen G.J."/>
            <person name="Du Z.J."/>
        </authorList>
    </citation>
    <scope>NUCLEOTIDE SEQUENCE [LARGE SCALE GENOMIC DNA]</scope>
    <source>
        <strain evidence="4 5">WDN1C137</strain>
    </source>
</reference>
<feature type="domain" description="Polysaccharide export protein N-terminal" evidence="3">
    <location>
        <begin position="70"/>
        <end position="151"/>
    </location>
</feature>
<dbReference type="Pfam" id="PF02563">
    <property type="entry name" value="Poly_export"/>
    <property type="match status" value="1"/>
</dbReference>
<comment type="caution">
    <text evidence="4">The sequence shown here is derived from an EMBL/GenBank/DDBJ whole genome shotgun (WGS) entry which is preliminary data.</text>
</comment>
<dbReference type="Gene3D" id="3.10.560.10">
    <property type="entry name" value="Outer membrane lipoprotein wza domain like"/>
    <property type="match status" value="2"/>
</dbReference>
<dbReference type="Proteomes" id="UP000257131">
    <property type="component" value="Unassembled WGS sequence"/>
</dbReference>
<evidence type="ECO:0000256" key="1">
    <source>
        <dbReference type="ARBA" id="ARBA00022729"/>
    </source>
</evidence>
<sequence length="363" mass="38252">MVLAAAVLVAGCSLPQGAALRSEIVEARGGEDPGFQVVEVTRAMVPELAAWPATGRSGSGRWLPATRGPSSALIRPGDRVTLVIWDSQDNSLLTSPARRNAVLEGAEVMPSGRVFLPYAGEVDLAGATPQEARARVQDALEGIAPSVQVQLSVEQGSGNAVDIVSGVSAPGRYPLSSRDTSILSVLAAAGGIRESLQNPLVRLMREGETYEIRAESLFAEARRNTRLRGGDTIVVEEDPRHFTALGAAGTEDLIPFPEEDVSALEAVSLMGGLSDQRADPEGLLILREFAPEDVGRTPGPTQRQVILTFDLTSADGLFAARNVLVNPGDTVLATESPVTRAETIFDLVGRVFGVTRQARDVGG</sequence>
<dbReference type="EMBL" id="QOHR01000005">
    <property type="protein sequence ID" value="REC57870.1"/>
    <property type="molecule type" value="Genomic_DNA"/>
</dbReference>
<evidence type="ECO:0000256" key="2">
    <source>
        <dbReference type="SAM" id="SignalP"/>
    </source>
</evidence>
<protein>
    <submittedName>
        <fullName evidence="4">Polysaccharide export protein</fullName>
    </submittedName>
</protein>
<keyword evidence="5" id="KW-1185">Reference proteome</keyword>
<feature type="chain" id="PRO_5017824350" evidence="2">
    <location>
        <begin position="19"/>
        <end position="363"/>
    </location>
</feature>
<dbReference type="Gene3D" id="3.30.1950.10">
    <property type="entry name" value="wza like domain"/>
    <property type="match status" value="1"/>
</dbReference>
<gene>
    <name evidence="4" type="ORF">DRV84_05950</name>
</gene>
<feature type="signal peptide" evidence="2">
    <location>
        <begin position="1"/>
        <end position="18"/>
    </location>
</feature>
<proteinExistence type="predicted"/>
<dbReference type="PANTHER" id="PTHR33619">
    <property type="entry name" value="POLYSACCHARIDE EXPORT PROTEIN GFCE-RELATED"/>
    <property type="match status" value="1"/>
</dbReference>